<keyword evidence="4" id="KW-1185">Reference proteome</keyword>
<dbReference type="Proteomes" id="UP001165524">
    <property type="component" value="Unassembled WGS sequence"/>
</dbReference>
<evidence type="ECO:0000256" key="1">
    <source>
        <dbReference type="SAM" id="Coils"/>
    </source>
</evidence>
<dbReference type="RefSeq" id="WP_246950013.1">
    <property type="nucleotide sequence ID" value="NZ_JALKII010000002.1"/>
</dbReference>
<dbReference type="InterPro" id="IPR052534">
    <property type="entry name" value="Extracell_DNA_Util/SecSys_Comp"/>
</dbReference>
<feature type="coiled-coil region" evidence="1">
    <location>
        <begin position="49"/>
        <end position="93"/>
    </location>
</feature>
<keyword evidence="2" id="KW-0812">Transmembrane</keyword>
<feature type="transmembrane region" description="Helical" evidence="2">
    <location>
        <begin position="23"/>
        <end position="41"/>
    </location>
</feature>
<gene>
    <name evidence="3" type="ORF">MU846_05635</name>
</gene>
<dbReference type="EMBL" id="JALKII010000002">
    <property type="protein sequence ID" value="MCK0537187.1"/>
    <property type="molecule type" value="Genomic_DNA"/>
</dbReference>
<reference evidence="3" key="1">
    <citation type="submission" date="2022-04" db="EMBL/GenBank/DDBJ databases">
        <title>Alcanivorax sp. CY1518 draft genome sequence.</title>
        <authorList>
            <person name="Zhao G."/>
            <person name="An M."/>
        </authorList>
    </citation>
    <scope>NUCLEOTIDE SEQUENCE</scope>
    <source>
        <strain evidence="3">CY1518</strain>
    </source>
</reference>
<proteinExistence type="predicted"/>
<accession>A0ABT0E5S8</accession>
<dbReference type="Pfam" id="PF05137">
    <property type="entry name" value="PilN"/>
    <property type="match status" value="1"/>
</dbReference>
<keyword evidence="1" id="KW-0175">Coiled coil</keyword>
<evidence type="ECO:0000256" key="2">
    <source>
        <dbReference type="SAM" id="Phobius"/>
    </source>
</evidence>
<protein>
    <submittedName>
        <fullName evidence="3">PilN domain-containing protein</fullName>
    </submittedName>
</protein>
<keyword evidence="2" id="KW-0472">Membrane</keyword>
<keyword evidence="2" id="KW-1133">Transmembrane helix</keyword>
<comment type="caution">
    <text evidence="3">The sequence shown here is derived from an EMBL/GenBank/DDBJ whole genome shotgun (WGS) entry which is preliminary data.</text>
</comment>
<dbReference type="PANTHER" id="PTHR40278:SF2">
    <property type="entry name" value="TYPE IV PILUS INNER MEMBRANE COMPONENT PILN"/>
    <property type="match status" value="1"/>
</dbReference>
<dbReference type="InterPro" id="IPR007813">
    <property type="entry name" value="PilN"/>
</dbReference>
<evidence type="ECO:0000313" key="4">
    <source>
        <dbReference type="Proteomes" id="UP001165524"/>
    </source>
</evidence>
<evidence type="ECO:0000313" key="3">
    <source>
        <dbReference type="EMBL" id="MCK0537187.1"/>
    </source>
</evidence>
<name>A0ABT0E5S8_9GAMM</name>
<sequence>MRTTTINLLPWREARRKKRQQEFAMLLILAAILGGLIWFVWQGAVQGSVNSQSIRNQHIQKQIAELNQQIREIDELEQRRSELVERMRVIQELQGTRPTIVYVFDELVRTLPDGVYYTSVKRAGDLYTINGVAESNNRISRLMRNLGDSVWFGEPTLISVMAVDSTSQANRFVLTVSQSAPKAEGDEKQ</sequence>
<dbReference type="PANTHER" id="PTHR40278">
    <property type="entry name" value="DNA UTILIZATION PROTEIN HOFN"/>
    <property type="match status" value="1"/>
</dbReference>
<organism evidence="3 4">
    <name type="scientific">Alcanivorax quisquiliarum</name>
    <dbReference type="NCBI Taxonomy" id="2933565"/>
    <lineage>
        <taxon>Bacteria</taxon>
        <taxon>Pseudomonadati</taxon>
        <taxon>Pseudomonadota</taxon>
        <taxon>Gammaproteobacteria</taxon>
        <taxon>Oceanospirillales</taxon>
        <taxon>Alcanivoracaceae</taxon>
        <taxon>Alcanivorax</taxon>
    </lineage>
</organism>